<evidence type="ECO:0000256" key="6">
    <source>
        <dbReference type="ARBA" id="ARBA00022748"/>
    </source>
</evidence>
<evidence type="ECO:0000256" key="3">
    <source>
        <dbReference type="ARBA" id="ARBA00022617"/>
    </source>
</evidence>
<proteinExistence type="inferred from homology"/>
<dbReference type="GO" id="GO:0017004">
    <property type="term" value="P:cytochrome complex assembly"/>
    <property type="evidence" value="ECO:0007669"/>
    <property type="project" value="UniProtKB-KW"/>
</dbReference>
<dbReference type="GO" id="GO:0005886">
    <property type="term" value="C:plasma membrane"/>
    <property type="evidence" value="ECO:0007669"/>
    <property type="project" value="UniProtKB-SubCell"/>
</dbReference>
<keyword evidence="15" id="KW-0732">Signal</keyword>
<dbReference type="InterPro" id="IPR004329">
    <property type="entry name" value="CcmE"/>
</dbReference>
<feature type="topological domain" description="Cytoplasmic" evidence="12">
    <location>
        <begin position="1"/>
        <end position="7"/>
    </location>
</feature>
<evidence type="ECO:0000256" key="15">
    <source>
        <dbReference type="SAM" id="SignalP"/>
    </source>
</evidence>
<evidence type="ECO:0000256" key="9">
    <source>
        <dbReference type="ARBA" id="ARBA00023004"/>
    </source>
</evidence>
<dbReference type="Gene3D" id="2.40.50.140">
    <property type="entry name" value="Nucleic acid-binding proteins"/>
    <property type="match status" value="1"/>
</dbReference>
<name>A0A1Y6BPP0_9PROT</name>
<dbReference type="InterPro" id="IPR036127">
    <property type="entry name" value="CcmE-like_sf"/>
</dbReference>
<keyword evidence="9 12" id="KW-0408">Iron</keyword>
<organism evidence="16 17">
    <name type="scientific">Tistlia consotensis USBA 355</name>
    <dbReference type="NCBI Taxonomy" id="560819"/>
    <lineage>
        <taxon>Bacteria</taxon>
        <taxon>Pseudomonadati</taxon>
        <taxon>Pseudomonadota</taxon>
        <taxon>Alphaproteobacteria</taxon>
        <taxon>Rhodospirillales</taxon>
        <taxon>Rhodovibrionaceae</taxon>
        <taxon>Tistlia</taxon>
    </lineage>
</organism>
<evidence type="ECO:0000256" key="5">
    <source>
        <dbReference type="ARBA" id="ARBA00022723"/>
    </source>
</evidence>
<keyword evidence="10 12" id="KW-0472">Membrane</keyword>
<keyword evidence="17" id="KW-1185">Reference proteome</keyword>
<protein>
    <recommendedName>
        <fullName evidence="12">Cytochrome c-type biogenesis protein CcmE</fullName>
    </recommendedName>
    <alternativeName>
        <fullName evidence="12">Cytochrome c maturation protein E</fullName>
    </alternativeName>
    <alternativeName>
        <fullName evidence="12">Heme chaperone CcmE</fullName>
    </alternativeName>
</protein>
<evidence type="ECO:0000256" key="12">
    <source>
        <dbReference type="HAMAP-Rule" id="MF_01959"/>
    </source>
</evidence>
<evidence type="ECO:0000256" key="2">
    <source>
        <dbReference type="ARBA" id="ARBA00022475"/>
    </source>
</evidence>
<evidence type="ECO:0000313" key="17">
    <source>
        <dbReference type="Proteomes" id="UP000192917"/>
    </source>
</evidence>
<evidence type="ECO:0000256" key="11">
    <source>
        <dbReference type="ARBA" id="ARBA00056663"/>
    </source>
</evidence>
<comment type="function">
    <text evidence="11 12">Heme chaperone required for the biogenesis of c-type cytochromes. Transiently binds heme delivered by CcmC and transfers the heme to apo-cytochromes in a process facilitated by CcmF and CcmH.</text>
</comment>
<evidence type="ECO:0000256" key="8">
    <source>
        <dbReference type="ARBA" id="ARBA00022989"/>
    </source>
</evidence>
<feature type="region of interest" description="Disordered" evidence="14">
    <location>
        <begin position="137"/>
        <end position="160"/>
    </location>
</feature>
<comment type="similarity">
    <text evidence="12">Belongs to the CcmE/CycJ family.</text>
</comment>
<sequence>MTRKRRRLIILLLAMLSLGTATALVLSAFNDNLVFFYSPSQLMKAGLPSDRLVRIGGLVVDGSVQKGPGSRVAFSVTDTNEKVPVVYDGILPDLFREGQGVVVQGRMQPDGSFKAVEVLAKHDEKYMPPEVAEALKQSGEWRRQGGEAGAAAGQKESTTQ</sequence>
<evidence type="ECO:0000256" key="4">
    <source>
        <dbReference type="ARBA" id="ARBA00022692"/>
    </source>
</evidence>
<dbReference type="GO" id="GO:0046872">
    <property type="term" value="F:metal ion binding"/>
    <property type="evidence" value="ECO:0007669"/>
    <property type="project" value="UniProtKB-KW"/>
</dbReference>
<dbReference type="GO" id="GO:0017003">
    <property type="term" value="P:protein-heme linkage"/>
    <property type="evidence" value="ECO:0007669"/>
    <property type="project" value="UniProtKB-UniRule"/>
</dbReference>
<dbReference type="EMBL" id="FWZX01000005">
    <property type="protein sequence ID" value="SMF11842.1"/>
    <property type="molecule type" value="Genomic_DNA"/>
</dbReference>
<feature type="binding site" description="axial binding residue" evidence="12 13">
    <location>
        <position position="126"/>
    </location>
    <ligand>
        <name>heme</name>
        <dbReference type="ChEBI" id="CHEBI:30413"/>
    </ligand>
    <ligandPart>
        <name>Fe</name>
        <dbReference type="ChEBI" id="CHEBI:18248"/>
    </ligandPart>
</feature>
<gene>
    <name evidence="12" type="primary">ccmE</name>
    <name evidence="12" type="synonym">cycJ</name>
    <name evidence="16" type="ORF">SAMN05428998_10538</name>
</gene>
<dbReference type="RefSeq" id="WP_085122060.1">
    <property type="nucleotide sequence ID" value="NZ_FWZX01000005.1"/>
</dbReference>
<dbReference type="HAMAP" id="MF_01959">
    <property type="entry name" value="CcmE"/>
    <property type="match status" value="1"/>
</dbReference>
<dbReference type="GO" id="GO:0020037">
    <property type="term" value="F:heme binding"/>
    <property type="evidence" value="ECO:0007669"/>
    <property type="project" value="InterPro"/>
</dbReference>
<keyword evidence="6 12" id="KW-0201">Cytochrome c-type biogenesis</keyword>
<keyword evidence="5 12" id="KW-0479">Metal-binding</keyword>
<dbReference type="InterPro" id="IPR012340">
    <property type="entry name" value="NA-bd_OB-fold"/>
</dbReference>
<evidence type="ECO:0000256" key="14">
    <source>
        <dbReference type="SAM" id="MobiDB-lite"/>
    </source>
</evidence>
<dbReference type="PANTHER" id="PTHR34128:SF2">
    <property type="entry name" value="CYTOCHROME C-TYPE BIOGENESIS PROTEIN CCME HOMOLOG, MITOCHONDRIAL"/>
    <property type="match status" value="1"/>
</dbReference>
<keyword evidence="2 12" id="KW-1003">Cell membrane</keyword>
<keyword evidence="7 12" id="KW-0735">Signal-anchor</keyword>
<comment type="subcellular location">
    <subcellularLocation>
        <location evidence="1">Cell inner membrane</location>
    </subcellularLocation>
    <subcellularLocation>
        <location evidence="12">Cell membrane</location>
        <topology evidence="12">Single-pass type II membrane protein</topology>
    </subcellularLocation>
</comment>
<reference evidence="16 17" key="1">
    <citation type="submission" date="2017-04" db="EMBL/GenBank/DDBJ databases">
        <authorList>
            <person name="Afonso C.L."/>
            <person name="Miller P.J."/>
            <person name="Scott M.A."/>
            <person name="Spackman E."/>
            <person name="Goraichik I."/>
            <person name="Dimitrov K.M."/>
            <person name="Suarez D.L."/>
            <person name="Swayne D.E."/>
        </authorList>
    </citation>
    <scope>NUCLEOTIDE SEQUENCE [LARGE SCALE GENOMIC DNA]</scope>
    <source>
        <strain evidence="16 17">USBA 355</strain>
    </source>
</reference>
<dbReference type="FunFam" id="2.40.50.140:FF:000104">
    <property type="entry name" value="Cytochrome c-type biogenesis protein CcmE"/>
    <property type="match status" value="1"/>
</dbReference>
<evidence type="ECO:0000256" key="13">
    <source>
        <dbReference type="PIRSR" id="PIRSR604329-50"/>
    </source>
</evidence>
<dbReference type="PANTHER" id="PTHR34128">
    <property type="entry name" value="CYTOCHROME C-TYPE BIOGENESIS PROTEIN CCME HOMOLOG, MITOCHONDRIAL"/>
    <property type="match status" value="1"/>
</dbReference>
<dbReference type="NCBIfam" id="NF009727">
    <property type="entry name" value="PRK13254.1-1"/>
    <property type="match status" value="1"/>
</dbReference>
<evidence type="ECO:0000313" key="16">
    <source>
        <dbReference type="EMBL" id="SMF11842.1"/>
    </source>
</evidence>
<dbReference type="NCBIfam" id="NF009729">
    <property type="entry name" value="PRK13254.1-3"/>
    <property type="match status" value="1"/>
</dbReference>
<feature type="signal peptide" evidence="15">
    <location>
        <begin position="1"/>
        <end position="23"/>
    </location>
</feature>
<dbReference type="AlphaFoldDB" id="A0A1Y6BPP0"/>
<dbReference type="Proteomes" id="UP000192917">
    <property type="component" value="Unassembled WGS sequence"/>
</dbReference>
<dbReference type="STRING" id="560819.SAMN05428998_10538"/>
<accession>A0A1Y6BPP0</accession>
<keyword evidence="4 12" id="KW-0812">Transmembrane</keyword>
<evidence type="ECO:0000256" key="7">
    <source>
        <dbReference type="ARBA" id="ARBA00022968"/>
    </source>
</evidence>
<dbReference type="SUPFAM" id="SSF82093">
    <property type="entry name" value="Heme chaperone CcmE"/>
    <property type="match status" value="1"/>
</dbReference>
<evidence type="ECO:0000256" key="1">
    <source>
        <dbReference type="ARBA" id="ARBA00004533"/>
    </source>
</evidence>
<feature type="topological domain" description="Extracellular" evidence="12">
    <location>
        <begin position="29"/>
        <end position="160"/>
    </location>
</feature>
<feature type="chain" id="PRO_5012373514" description="Cytochrome c-type biogenesis protein CcmE" evidence="15">
    <location>
        <begin position="24"/>
        <end position="160"/>
    </location>
</feature>
<feature type="binding site" description="covalent" evidence="12 13">
    <location>
        <position position="122"/>
    </location>
    <ligand>
        <name>heme</name>
        <dbReference type="ChEBI" id="CHEBI:30413"/>
    </ligand>
</feature>
<keyword evidence="8 12" id="KW-1133">Transmembrane helix</keyword>
<dbReference type="NCBIfam" id="NF009731">
    <property type="entry name" value="PRK13254.1-5"/>
    <property type="match status" value="1"/>
</dbReference>
<dbReference type="Pfam" id="PF03100">
    <property type="entry name" value="CcmE"/>
    <property type="match status" value="1"/>
</dbReference>
<evidence type="ECO:0000256" key="10">
    <source>
        <dbReference type="ARBA" id="ARBA00023136"/>
    </source>
</evidence>
<keyword evidence="3 12" id="KW-0349">Heme</keyword>